<proteinExistence type="predicted"/>
<gene>
    <name evidence="2" type="ORF">H9X83_02075</name>
</gene>
<name>A0ABS2G665_9FIRM</name>
<feature type="transmembrane region" description="Helical" evidence="1">
    <location>
        <begin position="7"/>
        <end position="26"/>
    </location>
</feature>
<keyword evidence="1" id="KW-0472">Membrane</keyword>
<evidence type="ECO:0000313" key="3">
    <source>
        <dbReference type="Proteomes" id="UP000729290"/>
    </source>
</evidence>
<reference evidence="2 3" key="1">
    <citation type="journal article" date="2021" name="Sci. Rep.">
        <title>The distribution of antibiotic resistance genes in chicken gut microbiota commensals.</title>
        <authorList>
            <person name="Juricova H."/>
            <person name="Matiasovicova J."/>
            <person name="Kubasova T."/>
            <person name="Cejkova D."/>
            <person name="Rychlik I."/>
        </authorList>
    </citation>
    <scope>NUCLEOTIDE SEQUENCE [LARGE SCALE GENOMIC DNA]</scope>
    <source>
        <strain evidence="2 3">An431b</strain>
    </source>
</reference>
<comment type="caution">
    <text evidence="2">The sequence shown here is derived from an EMBL/GenBank/DDBJ whole genome shotgun (WGS) entry which is preliminary data.</text>
</comment>
<keyword evidence="3" id="KW-1185">Reference proteome</keyword>
<evidence type="ECO:0000256" key="1">
    <source>
        <dbReference type="SAM" id="Phobius"/>
    </source>
</evidence>
<accession>A0ABS2G665</accession>
<organism evidence="2 3">
    <name type="scientific">Anaerotignum lactatifermentans</name>
    <dbReference type="NCBI Taxonomy" id="160404"/>
    <lineage>
        <taxon>Bacteria</taxon>
        <taxon>Bacillati</taxon>
        <taxon>Bacillota</taxon>
        <taxon>Clostridia</taxon>
        <taxon>Lachnospirales</taxon>
        <taxon>Anaerotignaceae</taxon>
        <taxon>Anaerotignum</taxon>
    </lineage>
</organism>
<feature type="transmembrane region" description="Helical" evidence="1">
    <location>
        <begin position="85"/>
        <end position="103"/>
    </location>
</feature>
<evidence type="ECO:0008006" key="4">
    <source>
        <dbReference type="Google" id="ProtNLM"/>
    </source>
</evidence>
<feature type="transmembrane region" description="Helical" evidence="1">
    <location>
        <begin position="164"/>
        <end position="186"/>
    </location>
</feature>
<evidence type="ECO:0000313" key="2">
    <source>
        <dbReference type="EMBL" id="MBM6876946.1"/>
    </source>
</evidence>
<sequence>MAVLNGNALKILALLIMTIDHIGYILCDNYMPFRIIGRIAFPIFAYMIAEGCRYTRNRKHHLLLILGLGILFQLVLFLVEGSLAQCIFITFSFSMALIFSMDFGRSHKGLPAKLLFPLCMVTAYFFCEILPLCLGDYDFSVDYHFFGVLLPLFIYLGNTREQKLLLAAIGLVLVNLQYGGIQWFSLAALPLLALYNGQRGKWRLKYLFYIYYPLHLSVIWGIDYILS</sequence>
<feature type="transmembrane region" description="Helical" evidence="1">
    <location>
        <begin position="206"/>
        <end position="226"/>
    </location>
</feature>
<protein>
    <recommendedName>
        <fullName evidence="4">Conjugal transfer protein TraX</fullName>
    </recommendedName>
</protein>
<dbReference type="RefSeq" id="WP_205133140.1">
    <property type="nucleotide sequence ID" value="NZ_JACSNT010000004.1"/>
</dbReference>
<dbReference type="EMBL" id="JACSNV010000002">
    <property type="protein sequence ID" value="MBM6876946.1"/>
    <property type="molecule type" value="Genomic_DNA"/>
</dbReference>
<keyword evidence="1" id="KW-1133">Transmembrane helix</keyword>
<feature type="transmembrane region" description="Helical" evidence="1">
    <location>
        <begin position="32"/>
        <end position="49"/>
    </location>
</feature>
<feature type="transmembrane region" description="Helical" evidence="1">
    <location>
        <begin position="115"/>
        <end position="134"/>
    </location>
</feature>
<dbReference type="Pfam" id="PF05857">
    <property type="entry name" value="TraX"/>
    <property type="match status" value="1"/>
</dbReference>
<dbReference type="Proteomes" id="UP000729290">
    <property type="component" value="Unassembled WGS sequence"/>
</dbReference>
<keyword evidence="1" id="KW-0812">Transmembrane</keyword>
<feature type="transmembrane region" description="Helical" evidence="1">
    <location>
        <begin position="140"/>
        <end position="157"/>
    </location>
</feature>
<feature type="transmembrane region" description="Helical" evidence="1">
    <location>
        <begin position="61"/>
        <end position="79"/>
    </location>
</feature>
<dbReference type="InterPro" id="IPR008875">
    <property type="entry name" value="TraX"/>
</dbReference>